<organism evidence="2 3">
    <name type="scientific">Ajellomyces capsulatus</name>
    <name type="common">Darling's disease fungus</name>
    <name type="synonym">Histoplasma capsulatum</name>
    <dbReference type="NCBI Taxonomy" id="5037"/>
    <lineage>
        <taxon>Eukaryota</taxon>
        <taxon>Fungi</taxon>
        <taxon>Dikarya</taxon>
        <taxon>Ascomycota</taxon>
        <taxon>Pezizomycotina</taxon>
        <taxon>Eurotiomycetes</taxon>
        <taxon>Eurotiomycetidae</taxon>
        <taxon>Onygenales</taxon>
        <taxon>Ajellomycetaceae</taxon>
        <taxon>Histoplasma</taxon>
    </lineage>
</organism>
<gene>
    <name evidence="2" type="ORF">I7I52_07332</name>
</gene>
<dbReference type="AlphaFoldDB" id="A0A8H7YIZ2"/>
<proteinExistence type="predicted"/>
<protein>
    <submittedName>
        <fullName evidence="2">Cytochrome c oxidase subunit VII</fullName>
    </submittedName>
</protein>
<reference evidence="2 3" key="1">
    <citation type="submission" date="2021-01" db="EMBL/GenBank/DDBJ databases">
        <title>Chromosome-level genome assembly of a human fungal pathogen reveals clustering of transcriptionally co-regulated genes.</title>
        <authorList>
            <person name="Voorhies M."/>
            <person name="Cohen S."/>
            <person name="Shea T.P."/>
            <person name="Petrus S."/>
            <person name="Munoz J.F."/>
            <person name="Poplawski S."/>
            <person name="Goldman W.E."/>
            <person name="Michael T."/>
            <person name="Cuomo C.A."/>
            <person name="Sil A."/>
            <person name="Beyhan S."/>
        </authorList>
    </citation>
    <scope>NUCLEOTIDE SEQUENCE [LARGE SCALE GENOMIC DNA]</scope>
    <source>
        <strain evidence="2 3">G184AR</strain>
    </source>
</reference>
<dbReference type="Proteomes" id="UP000670092">
    <property type="component" value="Unassembled WGS sequence"/>
</dbReference>
<comment type="caution">
    <text evidence="2">The sequence shown here is derived from an EMBL/GenBank/DDBJ whole genome shotgun (WGS) entry which is preliminary data.</text>
</comment>
<evidence type="ECO:0000256" key="1">
    <source>
        <dbReference type="SAM" id="Phobius"/>
    </source>
</evidence>
<keyword evidence="1" id="KW-1133">Transmembrane helix</keyword>
<accession>A0A8H7YIZ2</accession>
<name>A0A8H7YIZ2_AJECA</name>
<keyword evidence="1" id="KW-0472">Membrane</keyword>
<sequence length="66" mass="7592">MCSWYLYLDRTELDMELVLLSFSNNIGDGVALACFPFAPSFASFFSSFLLLIWFNLLFVGCWMFAV</sequence>
<keyword evidence="1" id="KW-0812">Transmembrane</keyword>
<dbReference type="VEuPathDB" id="FungiDB:I7I52_07332"/>
<evidence type="ECO:0000313" key="2">
    <source>
        <dbReference type="EMBL" id="KAG5290338.1"/>
    </source>
</evidence>
<dbReference type="EMBL" id="JAEVHI010000005">
    <property type="protein sequence ID" value="KAG5290338.1"/>
    <property type="molecule type" value="Genomic_DNA"/>
</dbReference>
<evidence type="ECO:0000313" key="3">
    <source>
        <dbReference type="Proteomes" id="UP000670092"/>
    </source>
</evidence>
<feature type="transmembrane region" description="Helical" evidence="1">
    <location>
        <begin position="44"/>
        <end position="65"/>
    </location>
</feature>